<keyword evidence="1" id="KW-0472">Membrane</keyword>
<proteinExistence type="predicted"/>
<dbReference type="RefSeq" id="WP_233727158.1">
    <property type="nucleotide sequence ID" value="NZ_JAJVCN010000002.1"/>
</dbReference>
<keyword evidence="3" id="KW-1185">Reference proteome</keyword>
<comment type="caution">
    <text evidence="2">The sequence shown here is derived from an EMBL/GenBank/DDBJ whole genome shotgun (WGS) entry which is preliminary data.</text>
</comment>
<accession>A0ABS8ZE99</accession>
<evidence type="ECO:0000256" key="1">
    <source>
        <dbReference type="SAM" id="Phobius"/>
    </source>
</evidence>
<keyword evidence="1" id="KW-1133">Transmembrane helix</keyword>
<feature type="transmembrane region" description="Helical" evidence="1">
    <location>
        <begin position="24"/>
        <end position="46"/>
    </location>
</feature>
<evidence type="ECO:0000313" key="2">
    <source>
        <dbReference type="EMBL" id="MCE7005589.1"/>
    </source>
</evidence>
<protein>
    <submittedName>
        <fullName evidence="2">Uncharacterized protein</fullName>
    </submittedName>
</protein>
<evidence type="ECO:0000313" key="3">
    <source>
        <dbReference type="Proteomes" id="UP001521150"/>
    </source>
</evidence>
<reference evidence="2 3" key="1">
    <citation type="submission" date="2021-12" db="EMBL/GenBank/DDBJ databases">
        <title>Genome sequence of Kibdelosporangium philippinense ATCC 49844.</title>
        <authorList>
            <person name="Fedorov E.A."/>
            <person name="Omeragic M."/>
            <person name="Shalygina K.F."/>
            <person name="Maclea K.S."/>
        </authorList>
    </citation>
    <scope>NUCLEOTIDE SEQUENCE [LARGE SCALE GENOMIC DNA]</scope>
    <source>
        <strain evidence="2 3">ATCC 49844</strain>
    </source>
</reference>
<dbReference type="Proteomes" id="UP001521150">
    <property type="component" value="Unassembled WGS sequence"/>
</dbReference>
<dbReference type="EMBL" id="JAJVCN010000002">
    <property type="protein sequence ID" value="MCE7005589.1"/>
    <property type="molecule type" value="Genomic_DNA"/>
</dbReference>
<keyword evidence="1" id="KW-0812">Transmembrane</keyword>
<organism evidence="2 3">
    <name type="scientific">Kibdelosporangium philippinense</name>
    <dbReference type="NCBI Taxonomy" id="211113"/>
    <lineage>
        <taxon>Bacteria</taxon>
        <taxon>Bacillati</taxon>
        <taxon>Actinomycetota</taxon>
        <taxon>Actinomycetes</taxon>
        <taxon>Pseudonocardiales</taxon>
        <taxon>Pseudonocardiaceae</taxon>
        <taxon>Kibdelosporangium</taxon>
    </lineage>
</organism>
<sequence>MTNDNIPAELPQPAQPPPASWKPVALWATAGVFLLATTAFVTLWFLERGDHRATVDQLGTARTELDGTKSRLAVVEKLHADTESSIKKSEEDRQKFEAEAATHKPCAKAGREFLAFRDAQSVQAAVGLIFVRCR</sequence>
<gene>
    <name evidence="2" type="ORF">LWC34_22575</name>
</gene>
<name>A0ABS8ZE99_9PSEU</name>